<gene>
    <name evidence="2" type="ORF">ACFSTE_08965</name>
</gene>
<sequence>MKDIADIRLDLDRKRKEFDHYRISNGVFGKSDYLKLLETIATDHSPENEIKASSLSSEETSKKDQAPIKRYERTIRQGYFLKRRSR</sequence>
<name>A0ABW5N7M3_9FLAO</name>
<feature type="region of interest" description="Disordered" evidence="1">
    <location>
        <begin position="47"/>
        <end position="71"/>
    </location>
</feature>
<reference evidence="3" key="1">
    <citation type="journal article" date="2019" name="Int. J. Syst. Evol. Microbiol.">
        <title>The Global Catalogue of Microorganisms (GCM) 10K type strain sequencing project: providing services to taxonomists for standard genome sequencing and annotation.</title>
        <authorList>
            <consortium name="The Broad Institute Genomics Platform"/>
            <consortium name="The Broad Institute Genome Sequencing Center for Infectious Disease"/>
            <person name="Wu L."/>
            <person name="Ma J."/>
        </authorList>
    </citation>
    <scope>NUCLEOTIDE SEQUENCE [LARGE SCALE GENOMIC DNA]</scope>
    <source>
        <strain evidence="3">KCTC 42423</strain>
    </source>
</reference>
<protein>
    <submittedName>
        <fullName evidence="2">Uncharacterized protein</fullName>
    </submittedName>
</protein>
<keyword evidence="3" id="KW-1185">Reference proteome</keyword>
<evidence type="ECO:0000256" key="1">
    <source>
        <dbReference type="SAM" id="MobiDB-lite"/>
    </source>
</evidence>
<feature type="compositionally biased region" description="Basic and acidic residues" evidence="1">
    <location>
        <begin position="59"/>
        <end position="71"/>
    </location>
</feature>
<proteinExistence type="predicted"/>
<dbReference type="EMBL" id="JBHULX010000013">
    <property type="protein sequence ID" value="MFD2590959.1"/>
    <property type="molecule type" value="Genomic_DNA"/>
</dbReference>
<dbReference type="Proteomes" id="UP001597459">
    <property type="component" value="Unassembled WGS sequence"/>
</dbReference>
<comment type="caution">
    <text evidence="2">The sequence shown here is derived from an EMBL/GenBank/DDBJ whole genome shotgun (WGS) entry which is preliminary data.</text>
</comment>
<dbReference type="RefSeq" id="WP_378258814.1">
    <property type="nucleotide sequence ID" value="NZ_JBHSJV010000001.1"/>
</dbReference>
<evidence type="ECO:0000313" key="3">
    <source>
        <dbReference type="Proteomes" id="UP001597459"/>
    </source>
</evidence>
<evidence type="ECO:0000313" key="2">
    <source>
        <dbReference type="EMBL" id="MFD2590959.1"/>
    </source>
</evidence>
<accession>A0ABW5N7M3</accession>
<organism evidence="2 3">
    <name type="scientific">Aquimarina hainanensis</name>
    <dbReference type="NCBI Taxonomy" id="1578017"/>
    <lineage>
        <taxon>Bacteria</taxon>
        <taxon>Pseudomonadati</taxon>
        <taxon>Bacteroidota</taxon>
        <taxon>Flavobacteriia</taxon>
        <taxon>Flavobacteriales</taxon>
        <taxon>Flavobacteriaceae</taxon>
        <taxon>Aquimarina</taxon>
    </lineage>
</organism>